<reference evidence="5 6" key="1">
    <citation type="submission" date="2017-08" db="EMBL/GenBank/DDBJ databases">
        <title>Burning lignite coal seam in the remote Altai Mountains harbors a hydrogen-driven thermophilic microbial community.</title>
        <authorList>
            <person name="Kadnikov V.V."/>
            <person name="Mardanov A.V."/>
            <person name="Ivasenko D."/>
            <person name="Beletsky A.V."/>
            <person name="Karnachuk O.V."/>
            <person name="Ravin N.V."/>
        </authorList>
    </citation>
    <scope>NUCLEOTIDE SEQUENCE [LARGE SCALE GENOMIC DNA]</scope>
    <source>
        <strain evidence="5">AL33</strain>
    </source>
</reference>
<evidence type="ECO:0000256" key="1">
    <source>
        <dbReference type="ARBA" id="ARBA00006153"/>
    </source>
</evidence>
<dbReference type="PANTHER" id="PTHR11014:SF63">
    <property type="entry name" value="METALLOPEPTIDASE, PUTATIVE (AFU_ORTHOLOGUE AFUA_6G09600)-RELATED"/>
    <property type="match status" value="1"/>
</dbReference>
<keyword evidence="2" id="KW-0378">Hydrolase</keyword>
<gene>
    <name evidence="5" type="ORF">HSCHL_0313</name>
</gene>
<keyword evidence="3" id="KW-0464">Manganese</keyword>
<feature type="binding site" evidence="3">
    <location>
        <position position="173"/>
    </location>
    <ligand>
        <name>Mn(2+)</name>
        <dbReference type="ChEBI" id="CHEBI:29035"/>
        <label>1</label>
    </ligand>
</feature>
<dbReference type="InterPro" id="IPR017439">
    <property type="entry name" value="Amidohydrolase"/>
</dbReference>
<dbReference type="AlphaFoldDB" id="A0A2T5GDY1"/>
<dbReference type="Pfam" id="PF01546">
    <property type="entry name" value="Peptidase_M20"/>
    <property type="match status" value="1"/>
</dbReference>
<feature type="domain" description="Peptidase M20 dimerisation" evidence="4">
    <location>
        <begin position="220"/>
        <end position="317"/>
    </location>
</feature>
<dbReference type="InterPro" id="IPR011650">
    <property type="entry name" value="Peptidase_M20_dimer"/>
</dbReference>
<dbReference type="FunFam" id="3.30.70.360:FF:000014">
    <property type="entry name" value="N-acyl-L-amino acid amidohydrolase"/>
    <property type="match status" value="1"/>
</dbReference>
<dbReference type="InterPro" id="IPR036264">
    <property type="entry name" value="Bact_exopeptidase_dim_dom"/>
</dbReference>
<dbReference type="Pfam" id="PF07687">
    <property type="entry name" value="M20_dimer"/>
    <property type="match status" value="1"/>
</dbReference>
<feature type="binding site" evidence="3">
    <location>
        <position position="198"/>
    </location>
    <ligand>
        <name>Mn(2+)</name>
        <dbReference type="ChEBI" id="CHEBI:29035"/>
        <label>2</label>
    </ligand>
</feature>
<organism evidence="5 6">
    <name type="scientific">Hydrogenibacillus schlegelii</name>
    <name type="common">Bacillus schlegelii</name>
    <dbReference type="NCBI Taxonomy" id="1484"/>
    <lineage>
        <taxon>Bacteria</taxon>
        <taxon>Bacillati</taxon>
        <taxon>Bacillota</taxon>
        <taxon>Bacilli</taxon>
        <taxon>Bacillales</taxon>
        <taxon>Bacillales Family X. Incertae Sedis</taxon>
        <taxon>Hydrogenibacillus</taxon>
    </lineage>
</organism>
<accession>A0A2T5GDY1</accession>
<evidence type="ECO:0000313" key="6">
    <source>
        <dbReference type="Proteomes" id="UP000244180"/>
    </source>
</evidence>
<feature type="binding site" evidence="3">
    <location>
        <position position="139"/>
    </location>
    <ligand>
        <name>Mn(2+)</name>
        <dbReference type="ChEBI" id="CHEBI:29035"/>
        <label>2</label>
    </ligand>
</feature>
<protein>
    <submittedName>
        <fullName evidence="5">Catalyzes the cleavage of p-aminobenzoyl-glutamate to p-aminobenzoate and glutamate, subunit A</fullName>
    </submittedName>
</protein>
<comment type="cofactor">
    <cofactor evidence="3">
        <name>Mn(2+)</name>
        <dbReference type="ChEBI" id="CHEBI:29035"/>
    </cofactor>
    <text evidence="3">The Mn(2+) ion enhances activity.</text>
</comment>
<dbReference type="Gene3D" id="3.40.630.10">
    <property type="entry name" value="Zn peptidases"/>
    <property type="match status" value="1"/>
</dbReference>
<dbReference type="Gene3D" id="3.30.70.360">
    <property type="match status" value="1"/>
</dbReference>
<dbReference type="GO" id="GO:0016787">
    <property type="term" value="F:hydrolase activity"/>
    <property type="evidence" value="ECO:0007669"/>
    <property type="project" value="UniProtKB-KW"/>
</dbReference>
<dbReference type="SUPFAM" id="SSF55031">
    <property type="entry name" value="Bacterial exopeptidase dimerisation domain"/>
    <property type="match status" value="1"/>
</dbReference>
<dbReference type="InterPro" id="IPR002933">
    <property type="entry name" value="Peptidase_M20"/>
</dbReference>
<dbReference type="SUPFAM" id="SSF53187">
    <property type="entry name" value="Zn-dependent exopeptidases"/>
    <property type="match status" value="1"/>
</dbReference>
<dbReference type="PANTHER" id="PTHR11014">
    <property type="entry name" value="PEPTIDASE M20 FAMILY MEMBER"/>
    <property type="match status" value="1"/>
</dbReference>
<proteinExistence type="inferred from homology"/>
<dbReference type="GO" id="GO:0046872">
    <property type="term" value="F:metal ion binding"/>
    <property type="evidence" value="ECO:0007669"/>
    <property type="project" value="UniProtKB-KW"/>
</dbReference>
<dbReference type="Proteomes" id="UP000244180">
    <property type="component" value="Unassembled WGS sequence"/>
</dbReference>
<comment type="caution">
    <text evidence="5">The sequence shown here is derived from an EMBL/GenBank/DDBJ whole genome shotgun (WGS) entry which is preliminary data.</text>
</comment>
<feature type="binding site" evidence="3">
    <location>
        <position position="397"/>
    </location>
    <ligand>
        <name>Mn(2+)</name>
        <dbReference type="ChEBI" id="CHEBI:29035"/>
        <label>1</label>
    </ligand>
</feature>
<evidence type="ECO:0000256" key="2">
    <source>
        <dbReference type="ARBA" id="ARBA00022801"/>
    </source>
</evidence>
<dbReference type="EMBL" id="PEBV01000004">
    <property type="protein sequence ID" value="PTQ54394.1"/>
    <property type="molecule type" value="Genomic_DNA"/>
</dbReference>
<sequence length="448" mass="47644">MPSFDSIRRWDVRGEAGPLRRKAAVAGGGERGTAMLKDLYAALDGLFGEMVAWRRHLHRHPELSFHEEATPAFVAETLRSFGVSVRTGVGGRGVVGRIEGGRPGRTVALRADFDALPIQDEKSVSYRSTVPGVMHACGHDGHTATLLAVAKVLAARRADLPGTVVLIHQFAEEVAPGGARPMIEDGALDGVDVIFGTHLWAGLPIGVIGYRAGYAMANVDAFTIEIVGRGGHGAAPHQTIDSLLIGANLVVKLQQIVARRVDPLKEAVVTVGTFHAGTAFNVIAERAVLIGTVRTFDEAVRAQVEAEIRRLAEAEAAAFGARAEVRYERGYDAVHNDPAVTARFAEAMRAVYDPARVVEVPPSMGGEDFAYYLQKVPGTFFFTGAGNAGVGAEYPHHHPRFDIDERAMLIAAKALVTAAVDALDETGAAVAAARGALRPVDALKHVQV</sequence>
<feature type="binding site" evidence="3">
    <location>
        <position position="137"/>
    </location>
    <ligand>
        <name>Mn(2+)</name>
        <dbReference type="ChEBI" id="CHEBI:29035"/>
        <label>2</label>
    </ligand>
</feature>
<evidence type="ECO:0000259" key="4">
    <source>
        <dbReference type="Pfam" id="PF07687"/>
    </source>
</evidence>
<keyword evidence="3" id="KW-0479">Metal-binding</keyword>
<evidence type="ECO:0000313" key="5">
    <source>
        <dbReference type="EMBL" id="PTQ54394.1"/>
    </source>
</evidence>
<comment type="similarity">
    <text evidence="1">Belongs to the peptidase M20 family.</text>
</comment>
<dbReference type="NCBIfam" id="TIGR01891">
    <property type="entry name" value="amidohydrolases"/>
    <property type="match status" value="1"/>
</dbReference>
<evidence type="ECO:0000256" key="3">
    <source>
        <dbReference type="PIRSR" id="PIRSR005962-1"/>
    </source>
</evidence>
<dbReference type="PIRSF" id="PIRSF005962">
    <property type="entry name" value="Pept_M20D_amidohydro"/>
    <property type="match status" value="1"/>
</dbReference>
<name>A0A2T5GDY1_HYDSH</name>